<keyword evidence="3" id="KW-1185">Reference proteome</keyword>
<name>A0A0Q9WRN3_DROVI</name>
<feature type="region of interest" description="Disordered" evidence="1">
    <location>
        <begin position="113"/>
        <end position="134"/>
    </location>
</feature>
<dbReference type="Proteomes" id="UP000008792">
    <property type="component" value="Unassembled WGS sequence"/>
</dbReference>
<dbReference type="InParanoid" id="A0A0Q9WRN3"/>
<protein>
    <submittedName>
        <fullName evidence="2">Uncharacterized protein</fullName>
    </submittedName>
</protein>
<dbReference type="AlphaFoldDB" id="A0A0Q9WRN3"/>
<dbReference type="EMBL" id="CH940650">
    <property type="protein sequence ID" value="KRF82933.1"/>
    <property type="molecule type" value="Genomic_DNA"/>
</dbReference>
<accession>A0A0Q9WRN3</accession>
<gene>
    <name evidence="2" type="primary">Dvir\GJ25622</name>
    <name evidence="2" type="ORF">Dvir_GJ25622</name>
</gene>
<sequence length="134" mass="14519">MGINDDEHKKSHARSHAHSLALSERICIVQFFKILSLRLRPVSLCAMDLELGLGLGLGTGTLVVRSVQRRALYLVVRRAESEINFGFCSRLICVWINSNLFLIAARGTGTGTGTATGTGAESGTGQRNETQRSC</sequence>
<dbReference type="KEGG" id="dvi:26530392"/>
<dbReference type="OrthoDB" id="193931at2759"/>
<evidence type="ECO:0000313" key="3">
    <source>
        <dbReference type="Proteomes" id="UP000008792"/>
    </source>
</evidence>
<organism evidence="2 3">
    <name type="scientific">Drosophila virilis</name>
    <name type="common">Fruit fly</name>
    <dbReference type="NCBI Taxonomy" id="7244"/>
    <lineage>
        <taxon>Eukaryota</taxon>
        <taxon>Metazoa</taxon>
        <taxon>Ecdysozoa</taxon>
        <taxon>Arthropoda</taxon>
        <taxon>Hexapoda</taxon>
        <taxon>Insecta</taxon>
        <taxon>Pterygota</taxon>
        <taxon>Neoptera</taxon>
        <taxon>Endopterygota</taxon>
        <taxon>Diptera</taxon>
        <taxon>Brachycera</taxon>
        <taxon>Muscomorpha</taxon>
        <taxon>Ephydroidea</taxon>
        <taxon>Drosophilidae</taxon>
        <taxon>Drosophila</taxon>
    </lineage>
</organism>
<feature type="compositionally biased region" description="Gly residues" evidence="1">
    <location>
        <begin position="113"/>
        <end position="122"/>
    </location>
</feature>
<proteinExistence type="predicted"/>
<evidence type="ECO:0000313" key="2">
    <source>
        <dbReference type="EMBL" id="KRF82933.1"/>
    </source>
</evidence>
<evidence type="ECO:0000256" key="1">
    <source>
        <dbReference type="SAM" id="MobiDB-lite"/>
    </source>
</evidence>
<reference evidence="2 3" key="1">
    <citation type="journal article" date="2007" name="Nature">
        <title>Evolution of genes and genomes on the Drosophila phylogeny.</title>
        <authorList>
            <consortium name="Drosophila 12 Genomes Consortium"/>
            <person name="Clark A.G."/>
            <person name="Eisen M.B."/>
            <person name="Smith D.R."/>
            <person name="Bergman C.M."/>
            <person name="Oliver B."/>
            <person name="Markow T.A."/>
            <person name="Kaufman T.C."/>
            <person name="Kellis M."/>
            <person name="Gelbart W."/>
            <person name="Iyer V.N."/>
            <person name="Pollard D.A."/>
            <person name="Sackton T.B."/>
            <person name="Larracuente A.M."/>
            <person name="Singh N.D."/>
            <person name="Abad J.P."/>
            <person name="Abt D.N."/>
            <person name="Adryan B."/>
            <person name="Aguade M."/>
            <person name="Akashi H."/>
            <person name="Anderson W.W."/>
            <person name="Aquadro C.F."/>
            <person name="Ardell D.H."/>
            <person name="Arguello R."/>
            <person name="Artieri C.G."/>
            <person name="Barbash D.A."/>
            <person name="Barker D."/>
            <person name="Barsanti P."/>
            <person name="Batterham P."/>
            <person name="Batzoglou S."/>
            <person name="Begun D."/>
            <person name="Bhutkar A."/>
            <person name="Blanco E."/>
            <person name="Bosak S.A."/>
            <person name="Bradley R.K."/>
            <person name="Brand A.D."/>
            <person name="Brent M.R."/>
            <person name="Brooks A.N."/>
            <person name="Brown R.H."/>
            <person name="Butlin R.K."/>
            <person name="Caggese C."/>
            <person name="Calvi B.R."/>
            <person name="Bernardo de Carvalho A."/>
            <person name="Caspi A."/>
            <person name="Castrezana S."/>
            <person name="Celniker S.E."/>
            <person name="Chang J.L."/>
            <person name="Chapple C."/>
            <person name="Chatterji S."/>
            <person name="Chinwalla A."/>
            <person name="Civetta A."/>
            <person name="Clifton S.W."/>
            <person name="Comeron J.M."/>
            <person name="Costello J.C."/>
            <person name="Coyne J.A."/>
            <person name="Daub J."/>
            <person name="David R.G."/>
            <person name="Delcher A.L."/>
            <person name="Delehaunty K."/>
            <person name="Do C.B."/>
            <person name="Ebling H."/>
            <person name="Edwards K."/>
            <person name="Eickbush T."/>
            <person name="Evans J.D."/>
            <person name="Filipski A."/>
            <person name="Findeiss S."/>
            <person name="Freyhult E."/>
            <person name="Fulton L."/>
            <person name="Fulton R."/>
            <person name="Garcia A.C."/>
            <person name="Gardiner A."/>
            <person name="Garfield D.A."/>
            <person name="Garvin B.E."/>
            <person name="Gibson G."/>
            <person name="Gilbert D."/>
            <person name="Gnerre S."/>
            <person name="Godfrey J."/>
            <person name="Good R."/>
            <person name="Gotea V."/>
            <person name="Gravely B."/>
            <person name="Greenberg A.J."/>
            <person name="Griffiths-Jones S."/>
            <person name="Gross S."/>
            <person name="Guigo R."/>
            <person name="Gustafson E.A."/>
            <person name="Haerty W."/>
            <person name="Hahn M.W."/>
            <person name="Halligan D.L."/>
            <person name="Halpern A.L."/>
            <person name="Halter G.M."/>
            <person name="Han M.V."/>
            <person name="Heger A."/>
            <person name="Hillier L."/>
            <person name="Hinrichs A.S."/>
            <person name="Holmes I."/>
            <person name="Hoskins R.A."/>
            <person name="Hubisz M.J."/>
            <person name="Hultmark D."/>
            <person name="Huntley M.A."/>
            <person name="Jaffe D.B."/>
            <person name="Jagadeeshan S."/>
            <person name="Jeck W.R."/>
            <person name="Johnson J."/>
            <person name="Jones C.D."/>
            <person name="Jordan W.C."/>
            <person name="Karpen G.H."/>
            <person name="Kataoka E."/>
            <person name="Keightley P.D."/>
            <person name="Kheradpour P."/>
            <person name="Kirkness E.F."/>
            <person name="Koerich L.B."/>
            <person name="Kristiansen K."/>
            <person name="Kudrna D."/>
            <person name="Kulathinal R.J."/>
            <person name="Kumar S."/>
            <person name="Kwok R."/>
            <person name="Lander E."/>
            <person name="Langley C.H."/>
            <person name="Lapoint R."/>
            <person name="Lazzaro B.P."/>
            <person name="Lee S.J."/>
            <person name="Levesque L."/>
            <person name="Li R."/>
            <person name="Lin C.F."/>
            <person name="Lin M.F."/>
            <person name="Lindblad-Toh K."/>
            <person name="Llopart A."/>
            <person name="Long M."/>
            <person name="Low L."/>
            <person name="Lozovsky E."/>
            <person name="Lu J."/>
            <person name="Luo M."/>
            <person name="Machado C.A."/>
            <person name="Makalowski W."/>
            <person name="Marzo M."/>
            <person name="Matsuda M."/>
            <person name="Matzkin L."/>
            <person name="McAllister B."/>
            <person name="McBride C.S."/>
            <person name="McKernan B."/>
            <person name="McKernan K."/>
            <person name="Mendez-Lago M."/>
            <person name="Minx P."/>
            <person name="Mollenhauer M.U."/>
            <person name="Montooth K."/>
            <person name="Mount S.M."/>
            <person name="Mu X."/>
            <person name="Myers E."/>
            <person name="Negre B."/>
            <person name="Newfeld S."/>
            <person name="Nielsen R."/>
            <person name="Noor M.A."/>
            <person name="O'Grady P."/>
            <person name="Pachter L."/>
            <person name="Papaceit M."/>
            <person name="Parisi M.J."/>
            <person name="Parisi M."/>
            <person name="Parts L."/>
            <person name="Pedersen J.S."/>
            <person name="Pesole G."/>
            <person name="Phillippy A.M."/>
            <person name="Ponting C.P."/>
            <person name="Pop M."/>
            <person name="Porcelli D."/>
            <person name="Powell J.R."/>
            <person name="Prohaska S."/>
            <person name="Pruitt K."/>
            <person name="Puig M."/>
            <person name="Quesneville H."/>
            <person name="Ram K.R."/>
            <person name="Rand D."/>
            <person name="Rasmussen M.D."/>
            <person name="Reed L.K."/>
            <person name="Reenan R."/>
            <person name="Reily A."/>
            <person name="Remington K.A."/>
            <person name="Rieger T.T."/>
            <person name="Ritchie M.G."/>
            <person name="Robin C."/>
            <person name="Rogers Y.H."/>
            <person name="Rohde C."/>
            <person name="Rozas J."/>
            <person name="Rubenfield M.J."/>
            <person name="Ruiz A."/>
            <person name="Russo S."/>
            <person name="Salzberg S.L."/>
            <person name="Sanchez-Gracia A."/>
            <person name="Saranga D.J."/>
            <person name="Sato H."/>
            <person name="Schaeffer S.W."/>
            <person name="Schatz M.C."/>
            <person name="Schlenke T."/>
            <person name="Schwartz R."/>
            <person name="Segarra C."/>
            <person name="Singh R.S."/>
            <person name="Sirot L."/>
            <person name="Sirota M."/>
            <person name="Sisneros N.B."/>
            <person name="Smith C.D."/>
            <person name="Smith T.F."/>
            <person name="Spieth J."/>
            <person name="Stage D.E."/>
            <person name="Stark A."/>
            <person name="Stephan W."/>
            <person name="Strausberg R.L."/>
            <person name="Strempel S."/>
            <person name="Sturgill D."/>
            <person name="Sutton G."/>
            <person name="Sutton G.G."/>
            <person name="Tao W."/>
            <person name="Teichmann S."/>
            <person name="Tobari Y.N."/>
            <person name="Tomimura Y."/>
            <person name="Tsolas J.M."/>
            <person name="Valente V.L."/>
            <person name="Venter E."/>
            <person name="Venter J.C."/>
            <person name="Vicario S."/>
            <person name="Vieira F.G."/>
            <person name="Vilella A.J."/>
            <person name="Villasante A."/>
            <person name="Walenz B."/>
            <person name="Wang J."/>
            <person name="Wasserman M."/>
            <person name="Watts T."/>
            <person name="Wilson D."/>
            <person name="Wilson R.K."/>
            <person name="Wing R.A."/>
            <person name="Wolfner M.F."/>
            <person name="Wong A."/>
            <person name="Wong G.K."/>
            <person name="Wu C.I."/>
            <person name="Wu G."/>
            <person name="Yamamoto D."/>
            <person name="Yang H.P."/>
            <person name="Yang S.P."/>
            <person name="Yorke J.A."/>
            <person name="Yoshida K."/>
            <person name="Zdobnov E."/>
            <person name="Zhang P."/>
            <person name="Zhang Y."/>
            <person name="Zimin A.V."/>
            <person name="Baldwin J."/>
            <person name="Abdouelleil A."/>
            <person name="Abdulkadir J."/>
            <person name="Abebe A."/>
            <person name="Abera B."/>
            <person name="Abreu J."/>
            <person name="Acer S.C."/>
            <person name="Aftuck L."/>
            <person name="Alexander A."/>
            <person name="An P."/>
            <person name="Anderson E."/>
            <person name="Anderson S."/>
            <person name="Arachi H."/>
            <person name="Azer M."/>
            <person name="Bachantsang P."/>
            <person name="Barry A."/>
            <person name="Bayul T."/>
            <person name="Berlin A."/>
            <person name="Bessette D."/>
            <person name="Bloom T."/>
            <person name="Blye J."/>
            <person name="Boguslavskiy L."/>
            <person name="Bonnet C."/>
            <person name="Boukhgalter B."/>
            <person name="Bourzgui I."/>
            <person name="Brown A."/>
            <person name="Cahill P."/>
            <person name="Channer S."/>
            <person name="Cheshatsang Y."/>
            <person name="Chuda L."/>
            <person name="Citroen M."/>
            <person name="Collymore A."/>
            <person name="Cooke P."/>
            <person name="Costello M."/>
            <person name="D'Aco K."/>
            <person name="Daza R."/>
            <person name="De Haan G."/>
            <person name="DeGray S."/>
            <person name="DeMaso C."/>
            <person name="Dhargay N."/>
            <person name="Dooley K."/>
            <person name="Dooley E."/>
            <person name="Doricent M."/>
            <person name="Dorje P."/>
            <person name="Dorjee K."/>
            <person name="Dupes A."/>
            <person name="Elong R."/>
            <person name="Falk J."/>
            <person name="Farina A."/>
            <person name="Faro S."/>
            <person name="Ferguson D."/>
            <person name="Fisher S."/>
            <person name="Foley C.D."/>
            <person name="Franke A."/>
            <person name="Friedrich D."/>
            <person name="Gadbois L."/>
            <person name="Gearin G."/>
            <person name="Gearin C.R."/>
            <person name="Giannoukos G."/>
            <person name="Goode T."/>
            <person name="Graham J."/>
            <person name="Grandbois E."/>
            <person name="Grewal S."/>
            <person name="Gyaltsen K."/>
            <person name="Hafez N."/>
            <person name="Hagos B."/>
            <person name="Hall J."/>
            <person name="Henson C."/>
            <person name="Hollinger A."/>
            <person name="Honan T."/>
            <person name="Huard M.D."/>
            <person name="Hughes L."/>
            <person name="Hurhula B."/>
            <person name="Husby M.E."/>
            <person name="Kamat A."/>
            <person name="Kanga B."/>
            <person name="Kashin S."/>
            <person name="Khazanovich D."/>
            <person name="Kisner P."/>
            <person name="Lance K."/>
            <person name="Lara M."/>
            <person name="Lee W."/>
            <person name="Lennon N."/>
            <person name="Letendre F."/>
            <person name="LeVine R."/>
            <person name="Lipovsky A."/>
            <person name="Liu X."/>
            <person name="Liu J."/>
            <person name="Liu S."/>
            <person name="Lokyitsang T."/>
            <person name="Lokyitsang Y."/>
            <person name="Lubonja R."/>
            <person name="Lui A."/>
            <person name="MacDonald P."/>
            <person name="Magnisalis V."/>
            <person name="Maru K."/>
            <person name="Matthews C."/>
            <person name="McCusker W."/>
            <person name="McDonough S."/>
            <person name="Mehta T."/>
            <person name="Meldrim J."/>
            <person name="Meneus L."/>
            <person name="Mihai O."/>
            <person name="Mihalev A."/>
            <person name="Mihova T."/>
            <person name="Mittelman R."/>
            <person name="Mlenga V."/>
            <person name="Montmayeur A."/>
            <person name="Mulrain L."/>
            <person name="Navidi A."/>
            <person name="Naylor J."/>
            <person name="Negash T."/>
            <person name="Nguyen T."/>
            <person name="Nguyen N."/>
            <person name="Nicol R."/>
            <person name="Norbu C."/>
            <person name="Norbu N."/>
            <person name="Novod N."/>
            <person name="O'Neill B."/>
            <person name="Osman S."/>
            <person name="Markiewicz E."/>
            <person name="Oyono O.L."/>
            <person name="Patti C."/>
            <person name="Phunkhang P."/>
            <person name="Pierre F."/>
            <person name="Priest M."/>
            <person name="Raghuraman S."/>
            <person name="Rege F."/>
            <person name="Reyes R."/>
            <person name="Rise C."/>
            <person name="Rogov P."/>
            <person name="Ross K."/>
            <person name="Ryan E."/>
            <person name="Settipalli S."/>
            <person name="Shea T."/>
            <person name="Sherpa N."/>
            <person name="Shi L."/>
            <person name="Shih D."/>
            <person name="Sparrow T."/>
            <person name="Spaulding J."/>
            <person name="Stalker J."/>
            <person name="Stange-Thomann N."/>
            <person name="Stavropoulos S."/>
            <person name="Stone C."/>
            <person name="Strader C."/>
            <person name="Tesfaye S."/>
            <person name="Thomson T."/>
            <person name="Thoulutsang Y."/>
            <person name="Thoulutsang D."/>
            <person name="Topham K."/>
            <person name="Topping I."/>
            <person name="Tsamla T."/>
            <person name="Vassiliev H."/>
            <person name="Vo A."/>
            <person name="Wangchuk T."/>
            <person name="Wangdi T."/>
            <person name="Weiand M."/>
            <person name="Wilkinson J."/>
            <person name="Wilson A."/>
            <person name="Yadav S."/>
            <person name="Young G."/>
            <person name="Yu Q."/>
            <person name="Zembek L."/>
            <person name="Zhong D."/>
            <person name="Zimmer A."/>
            <person name="Zwirko Z."/>
            <person name="Jaffe D.B."/>
            <person name="Alvarez P."/>
            <person name="Brockman W."/>
            <person name="Butler J."/>
            <person name="Chin C."/>
            <person name="Gnerre S."/>
            <person name="Grabherr M."/>
            <person name="Kleber M."/>
            <person name="Mauceli E."/>
            <person name="MacCallum I."/>
        </authorList>
    </citation>
    <scope>NUCLEOTIDE SEQUENCE [LARGE SCALE GENOMIC DNA]</scope>
    <source>
        <strain evidence="3">Tucson 15010-1051.87</strain>
    </source>
</reference>